<comment type="caution">
    <text evidence="1">The sequence shown here is derived from an EMBL/GenBank/DDBJ whole genome shotgun (WGS) entry which is preliminary data.</text>
</comment>
<sequence>MVRIIGLVDAASVSLPVTDLIPPVESDPPQVLAESKDDNLKGLYVPDNIEKLYDDGSYITEASPLPLIDSPYGLVPSGSGLEGQYVPDNLEKRYDDGLYKPDLIPTFQTPLFDTPYGKVLAGSGLEGQYFPNNTEKLFDDGLYKDEEESDKL</sequence>
<reference evidence="1" key="1">
    <citation type="journal article" date="2023" name="Insect Mol. Biol.">
        <title>Genome sequencing provides insights into the evolution of gene families encoding plant cell wall-degrading enzymes in longhorned beetles.</title>
        <authorList>
            <person name="Shin N.R."/>
            <person name="Okamura Y."/>
            <person name="Kirsch R."/>
            <person name="Pauchet Y."/>
        </authorList>
    </citation>
    <scope>NUCLEOTIDE SEQUENCE</scope>
    <source>
        <strain evidence="1">RBIC_L_NR</strain>
    </source>
</reference>
<keyword evidence="2" id="KW-1185">Reference proteome</keyword>
<accession>A0AAV8XAN7</accession>
<name>A0AAV8XAN7_9CUCU</name>
<evidence type="ECO:0000313" key="1">
    <source>
        <dbReference type="EMBL" id="KAJ8936072.1"/>
    </source>
</evidence>
<dbReference type="AlphaFoldDB" id="A0AAV8XAN7"/>
<organism evidence="1 2">
    <name type="scientific">Rhamnusium bicolor</name>
    <dbReference type="NCBI Taxonomy" id="1586634"/>
    <lineage>
        <taxon>Eukaryota</taxon>
        <taxon>Metazoa</taxon>
        <taxon>Ecdysozoa</taxon>
        <taxon>Arthropoda</taxon>
        <taxon>Hexapoda</taxon>
        <taxon>Insecta</taxon>
        <taxon>Pterygota</taxon>
        <taxon>Neoptera</taxon>
        <taxon>Endopterygota</taxon>
        <taxon>Coleoptera</taxon>
        <taxon>Polyphaga</taxon>
        <taxon>Cucujiformia</taxon>
        <taxon>Chrysomeloidea</taxon>
        <taxon>Cerambycidae</taxon>
        <taxon>Lepturinae</taxon>
        <taxon>Rhagiini</taxon>
        <taxon>Rhamnusium</taxon>
    </lineage>
</organism>
<proteinExistence type="predicted"/>
<dbReference type="Proteomes" id="UP001162156">
    <property type="component" value="Unassembled WGS sequence"/>
</dbReference>
<evidence type="ECO:0000313" key="2">
    <source>
        <dbReference type="Proteomes" id="UP001162156"/>
    </source>
</evidence>
<protein>
    <submittedName>
        <fullName evidence="1">Uncharacterized protein</fullName>
    </submittedName>
</protein>
<gene>
    <name evidence="1" type="ORF">NQ314_012507</name>
</gene>
<dbReference type="EMBL" id="JANEYF010003466">
    <property type="protein sequence ID" value="KAJ8936072.1"/>
    <property type="molecule type" value="Genomic_DNA"/>
</dbReference>